<feature type="domain" description="JmjC" evidence="2">
    <location>
        <begin position="124"/>
        <end position="393"/>
    </location>
</feature>
<dbReference type="AlphaFoldDB" id="A0A9W6Z3J1"/>
<organism evidence="3 4">
    <name type="scientific">Ambrosiozyma monospora</name>
    <name type="common">Yeast</name>
    <name type="synonym">Endomycopsis monosporus</name>
    <dbReference type="NCBI Taxonomy" id="43982"/>
    <lineage>
        <taxon>Eukaryota</taxon>
        <taxon>Fungi</taxon>
        <taxon>Dikarya</taxon>
        <taxon>Ascomycota</taxon>
        <taxon>Saccharomycotina</taxon>
        <taxon>Pichiomycetes</taxon>
        <taxon>Pichiales</taxon>
        <taxon>Pichiaceae</taxon>
        <taxon>Ambrosiozyma</taxon>
    </lineage>
</organism>
<dbReference type="PANTHER" id="PTHR12461:SF100">
    <property type="entry name" value="JMJC DOMAIN-CONTAINING PROTEIN 4"/>
    <property type="match status" value="1"/>
</dbReference>
<protein>
    <submittedName>
        <fullName evidence="3">Unnamed protein product</fullName>
    </submittedName>
</protein>
<evidence type="ECO:0000313" key="3">
    <source>
        <dbReference type="EMBL" id="GMG39929.1"/>
    </source>
</evidence>
<sequence length="416" mass="47942">MKELVDRLVDGEELYLTTQYVEDEVAYKHQVLMEAEKHGDDEDEDEEEEFEEEDGECGGFGFGVPPSDNESLDSIDMNNLKDDFDDLEDDDGIMDETQDEEVISDGLLGDPLTLSEAQDRVQSLFQRPLSKLFNLPSILPLYPKFFKTLVPQQINLWMGATVRNSKEPILDVNHLGKTLPSSNSTSTGLHHDHADNLYLPISGEKRFTLFSPEQAINLYTVGKLNKLFDTGIIDYVKDHETAPFWKSVRNDGAILKEVERWELLKQNGEVDESKFNDNDSIDEAEAFLSNGEKKDPPSFSKIPPSLIHLDEIKDEELLRKMKQLIIEKYPNLLKATSTSVHLKPRQLLYLPAGWFHEVTSYGNLKDHVHTAVNYWFAPPNQLDDYKNPYQDSYWRDDFQRTELSLKYFTEHPEKLF</sequence>
<accession>A0A9W6Z3J1</accession>
<evidence type="ECO:0000313" key="4">
    <source>
        <dbReference type="Proteomes" id="UP001165063"/>
    </source>
</evidence>
<reference evidence="3" key="1">
    <citation type="submission" date="2023-04" db="EMBL/GenBank/DDBJ databases">
        <title>Ambrosiozyma monospora NBRC 1965.</title>
        <authorList>
            <person name="Ichikawa N."/>
            <person name="Sato H."/>
            <person name="Tonouchi N."/>
        </authorList>
    </citation>
    <scope>NUCLEOTIDE SEQUENCE</scope>
    <source>
        <strain evidence="3">NBRC 1965</strain>
    </source>
</reference>
<dbReference type="InterPro" id="IPR041667">
    <property type="entry name" value="Cupin_8"/>
</dbReference>
<dbReference type="SUPFAM" id="SSF51197">
    <property type="entry name" value="Clavaminate synthase-like"/>
    <property type="match status" value="1"/>
</dbReference>
<dbReference type="Pfam" id="PF13621">
    <property type="entry name" value="Cupin_8"/>
    <property type="match status" value="1"/>
</dbReference>
<dbReference type="Gene3D" id="2.60.120.10">
    <property type="entry name" value="Jelly Rolls"/>
    <property type="match status" value="2"/>
</dbReference>
<evidence type="ECO:0000259" key="2">
    <source>
        <dbReference type="PROSITE" id="PS51184"/>
    </source>
</evidence>
<dbReference type="EMBL" id="BSXU01003307">
    <property type="protein sequence ID" value="GMG39929.1"/>
    <property type="molecule type" value="Genomic_DNA"/>
</dbReference>
<comment type="caution">
    <text evidence="3">The sequence shown here is derived from an EMBL/GenBank/DDBJ whole genome shotgun (WGS) entry which is preliminary data.</text>
</comment>
<dbReference type="InterPro" id="IPR014710">
    <property type="entry name" value="RmlC-like_jellyroll"/>
</dbReference>
<dbReference type="InterPro" id="IPR003347">
    <property type="entry name" value="JmjC_dom"/>
</dbReference>
<name>A0A9W6Z3J1_AMBMO</name>
<dbReference type="PROSITE" id="PS51184">
    <property type="entry name" value="JMJC"/>
    <property type="match status" value="1"/>
</dbReference>
<dbReference type="OrthoDB" id="415358at2759"/>
<dbReference type="PANTHER" id="PTHR12461">
    <property type="entry name" value="HYPOXIA-INDUCIBLE FACTOR 1 ALPHA INHIBITOR-RELATED"/>
    <property type="match status" value="1"/>
</dbReference>
<evidence type="ECO:0000256" key="1">
    <source>
        <dbReference type="SAM" id="MobiDB-lite"/>
    </source>
</evidence>
<feature type="region of interest" description="Disordered" evidence="1">
    <location>
        <begin position="34"/>
        <end position="84"/>
    </location>
</feature>
<feature type="compositionally biased region" description="Acidic residues" evidence="1">
    <location>
        <begin position="41"/>
        <end position="56"/>
    </location>
</feature>
<proteinExistence type="predicted"/>
<dbReference type="Proteomes" id="UP001165063">
    <property type="component" value="Unassembled WGS sequence"/>
</dbReference>
<keyword evidence="4" id="KW-1185">Reference proteome</keyword>
<gene>
    <name evidence="3" type="ORF">Amon01_000574600</name>
</gene>